<dbReference type="Gene3D" id="3.40.50.1000">
    <property type="entry name" value="HAD superfamily/HAD-like"/>
    <property type="match status" value="1"/>
</dbReference>
<gene>
    <name evidence="1" type="ORF">ACEZDG_37705</name>
</gene>
<dbReference type="Proteomes" id="UP001592582">
    <property type="component" value="Unassembled WGS sequence"/>
</dbReference>
<evidence type="ECO:0000313" key="2">
    <source>
        <dbReference type="Proteomes" id="UP001592582"/>
    </source>
</evidence>
<reference evidence="1 2" key="1">
    <citation type="submission" date="2024-09" db="EMBL/GenBank/DDBJ databases">
        <authorList>
            <person name="Lee S.D."/>
        </authorList>
    </citation>
    <scope>NUCLEOTIDE SEQUENCE [LARGE SCALE GENOMIC DNA]</scope>
    <source>
        <strain evidence="1 2">N1-1</strain>
    </source>
</reference>
<keyword evidence="2" id="KW-1185">Reference proteome</keyword>
<dbReference type="RefSeq" id="WP_380519463.1">
    <property type="nucleotide sequence ID" value="NZ_JBHEZX010000034.1"/>
</dbReference>
<dbReference type="GO" id="GO:0016787">
    <property type="term" value="F:hydrolase activity"/>
    <property type="evidence" value="ECO:0007669"/>
    <property type="project" value="UniProtKB-KW"/>
</dbReference>
<dbReference type="PANTHER" id="PTHR47829:SF1">
    <property type="entry name" value="HAD FAMILY PHOSPHATASE"/>
    <property type="match status" value="1"/>
</dbReference>
<dbReference type="Gene3D" id="1.10.150.240">
    <property type="entry name" value="Putative phosphatase, domain 2"/>
    <property type="match status" value="1"/>
</dbReference>
<dbReference type="SUPFAM" id="SSF56784">
    <property type="entry name" value="HAD-like"/>
    <property type="match status" value="1"/>
</dbReference>
<dbReference type="InterPro" id="IPR036412">
    <property type="entry name" value="HAD-like_sf"/>
</dbReference>
<keyword evidence="1" id="KW-0378">Hydrolase</keyword>
<dbReference type="InterPro" id="IPR006439">
    <property type="entry name" value="HAD-SF_hydro_IA"/>
</dbReference>
<dbReference type="NCBIfam" id="TIGR01509">
    <property type="entry name" value="HAD-SF-IA-v3"/>
    <property type="match status" value="1"/>
</dbReference>
<dbReference type="InterPro" id="IPR052898">
    <property type="entry name" value="ACAD10-like"/>
</dbReference>
<dbReference type="SFLD" id="SFLDS00003">
    <property type="entry name" value="Haloacid_Dehalogenase"/>
    <property type="match status" value="1"/>
</dbReference>
<evidence type="ECO:0000313" key="1">
    <source>
        <dbReference type="EMBL" id="MFC1415006.1"/>
    </source>
</evidence>
<accession>A0ABV6VMM0</accession>
<dbReference type="EMBL" id="JBHEZX010000034">
    <property type="protein sequence ID" value="MFC1415006.1"/>
    <property type="molecule type" value="Genomic_DNA"/>
</dbReference>
<comment type="caution">
    <text evidence="1">The sequence shown here is derived from an EMBL/GenBank/DDBJ whole genome shotgun (WGS) entry which is preliminary data.</text>
</comment>
<name>A0ABV6VMM0_9ACTN</name>
<dbReference type="InterPro" id="IPR023214">
    <property type="entry name" value="HAD_sf"/>
</dbReference>
<organism evidence="1 2">
    <name type="scientific">Streptacidiphilus alkalitolerans</name>
    <dbReference type="NCBI Taxonomy" id="3342712"/>
    <lineage>
        <taxon>Bacteria</taxon>
        <taxon>Bacillati</taxon>
        <taxon>Actinomycetota</taxon>
        <taxon>Actinomycetes</taxon>
        <taxon>Kitasatosporales</taxon>
        <taxon>Streptomycetaceae</taxon>
        <taxon>Streptacidiphilus</taxon>
    </lineage>
</organism>
<proteinExistence type="predicted"/>
<dbReference type="PRINTS" id="PR00413">
    <property type="entry name" value="HADHALOGNASE"/>
</dbReference>
<sequence>MGAERIPGLLVDWGGVLTSNVFDAFAAFGEREGISPDAVAQLFRTDPAARELLVGLETGRLPEPEFEQGFAALLGVPPTGLIDRLLGSVQPEPRMCAAVAAARSQGVATGLLSNSWGLSGYPAALLTELFTGVVISGSVGLRKPTPEIYRLAARSLGLRPDQCVFVDDLPGNLAPARDLGMATVHHVSIDRTLAELTELLGVDFGSPSTAVSAGQPAEERQP</sequence>
<dbReference type="CDD" id="cd02603">
    <property type="entry name" value="HAD_sEH-N_like"/>
    <property type="match status" value="1"/>
</dbReference>
<dbReference type="SFLD" id="SFLDG01129">
    <property type="entry name" value="C1.5:_HAD__Beta-PGM__Phosphata"/>
    <property type="match status" value="1"/>
</dbReference>
<protein>
    <submittedName>
        <fullName evidence="1">HAD family hydrolase</fullName>
    </submittedName>
</protein>
<dbReference type="Pfam" id="PF00702">
    <property type="entry name" value="Hydrolase"/>
    <property type="match status" value="1"/>
</dbReference>
<dbReference type="PANTHER" id="PTHR47829">
    <property type="entry name" value="HYDROLASE, PUTATIVE (AFU_ORTHOLOGUE AFUA_1G12880)-RELATED"/>
    <property type="match status" value="1"/>
</dbReference>
<dbReference type="InterPro" id="IPR023198">
    <property type="entry name" value="PGP-like_dom2"/>
</dbReference>